<proteinExistence type="predicted"/>
<dbReference type="AlphaFoldDB" id="A0A2H1WC91"/>
<organism evidence="1">
    <name type="scientific">Spodoptera frugiperda</name>
    <name type="common">Fall armyworm</name>
    <dbReference type="NCBI Taxonomy" id="7108"/>
    <lineage>
        <taxon>Eukaryota</taxon>
        <taxon>Metazoa</taxon>
        <taxon>Ecdysozoa</taxon>
        <taxon>Arthropoda</taxon>
        <taxon>Hexapoda</taxon>
        <taxon>Insecta</taxon>
        <taxon>Pterygota</taxon>
        <taxon>Neoptera</taxon>
        <taxon>Endopterygota</taxon>
        <taxon>Lepidoptera</taxon>
        <taxon>Glossata</taxon>
        <taxon>Ditrysia</taxon>
        <taxon>Noctuoidea</taxon>
        <taxon>Noctuidae</taxon>
        <taxon>Amphipyrinae</taxon>
        <taxon>Spodoptera</taxon>
    </lineage>
</organism>
<gene>
    <name evidence="1" type="ORF">SFRICE_012235</name>
</gene>
<sequence>MASPALGEARGSARLLLTKNHPVPTPACRAGAASLNGKAGNKVVISPTCCNSQPPCGIHGNGVTDHPPFTLPPPHLKPLVKSRARLRHRGRADFVKFSRPGLKGIESIQRSLGEWSGWVP</sequence>
<accession>A0A2H1WC91</accession>
<protein>
    <submittedName>
        <fullName evidence="1">SFRICE_012235</fullName>
    </submittedName>
</protein>
<name>A0A2H1WC91_SPOFR</name>
<evidence type="ECO:0000313" key="1">
    <source>
        <dbReference type="EMBL" id="SOQ50104.1"/>
    </source>
</evidence>
<dbReference type="EMBL" id="ODYU01007388">
    <property type="protein sequence ID" value="SOQ50104.1"/>
    <property type="molecule type" value="Genomic_DNA"/>
</dbReference>
<reference evidence="1" key="1">
    <citation type="submission" date="2016-07" db="EMBL/GenBank/DDBJ databases">
        <authorList>
            <person name="Bretaudeau A."/>
        </authorList>
    </citation>
    <scope>NUCLEOTIDE SEQUENCE</scope>
    <source>
        <strain evidence="1">Rice</strain>
        <tissue evidence="1">Whole body</tissue>
    </source>
</reference>